<reference evidence="3" key="1">
    <citation type="submission" date="2022-10" db="EMBL/GenBank/DDBJ databases">
        <title>Genome assembly of Pristionchus species.</title>
        <authorList>
            <person name="Yoshida K."/>
            <person name="Sommer R.J."/>
        </authorList>
    </citation>
    <scope>NUCLEOTIDE SEQUENCE [LARGE SCALE GENOMIC DNA]</scope>
    <source>
        <strain evidence="3">RS5460</strain>
    </source>
</reference>
<evidence type="ECO:0000313" key="3">
    <source>
        <dbReference type="Proteomes" id="UP001328107"/>
    </source>
</evidence>
<keyword evidence="1" id="KW-0472">Membrane</keyword>
<dbReference type="Proteomes" id="UP001328107">
    <property type="component" value="Unassembled WGS sequence"/>
</dbReference>
<feature type="transmembrane region" description="Helical" evidence="1">
    <location>
        <begin position="130"/>
        <end position="150"/>
    </location>
</feature>
<sequence>LSSSVTTPVVCSLAQHYRRAFFHFNRSISSQSPRMEILDPAPPRRLSRAMFAVFCIPLVHVIACWIISFMWRSESLLNSACNGFTQRSISIALLDVHTIFFTAVVLCQVALLIFHFILKLIPRYYVTTSAIFTTGASAVFSGATLLFLVQLHSTAAECQISYTTPLLLLSISFLLNGFLFAIHLSRWRSEQMRHVKQRAVFSVRSYEFTDFSIDP</sequence>
<gene>
    <name evidence="2" type="ORF">PMAYCL1PPCAC_13495</name>
</gene>
<keyword evidence="3" id="KW-1185">Reference proteome</keyword>
<evidence type="ECO:0000313" key="2">
    <source>
        <dbReference type="EMBL" id="GMR43300.1"/>
    </source>
</evidence>
<feature type="transmembrane region" description="Helical" evidence="1">
    <location>
        <begin position="49"/>
        <end position="71"/>
    </location>
</feature>
<keyword evidence="1" id="KW-1133">Transmembrane helix</keyword>
<feature type="transmembrane region" description="Helical" evidence="1">
    <location>
        <begin position="162"/>
        <end position="184"/>
    </location>
</feature>
<keyword evidence="1" id="KW-0812">Transmembrane</keyword>
<evidence type="ECO:0000256" key="1">
    <source>
        <dbReference type="SAM" id="Phobius"/>
    </source>
</evidence>
<protein>
    <submittedName>
        <fullName evidence="2">Uncharacterized protein</fullName>
    </submittedName>
</protein>
<dbReference type="EMBL" id="BTRK01000003">
    <property type="protein sequence ID" value="GMR43300.1"/>
    <property type="molecule type" value="Genomic_DNA"/>
</dbReference>
<comment type="caution">
    <text evidence="2">The sequence shown here is derived from an EMBL/GenBank/DDBJ whole genome shotgun (WGS) entry which is preliminary data.</text>
</comment>
<proteinExistence type="predicted"/>
<dbReference type="AlphaFoldDB" id="A0AAN4ZT50"/>
<name>A0AAN4ZT50_9BILA</name>
<feature type="transmembrane region" description="Helical" evidence="1">
    <location>
        <begin position="91"/>
        <end position="118"/>
    </location>
</feature>
<accession>A0AAN4ZT50</accession>
<feature type="non-terminal residue" evidence="2">
    <location>
        <position position="1"/>
    </location>
</feature>
<organism evidence="2 3">
    <name type="scientific">Pristionchus mayeri</name>
    <dbReference type="NCBI Taxonomy" id="1317129"/>
    <lineage>
        <taxon>Eukaryota</taxon>
        <taxon>Metazoa</taxon>
        <taxon>Ecdysozoa</taxon>
        <taxon>Nematoda</taxon>
        <taxon>Chromadorea</taxon>
        <taxon>Rhabditida</taxon>
        <taxon>Rhabditina</taxon>
        <taxon>Diplogasteromorpha</taxon>
        <taxon>Diplogasteroidea</taxon>
        <taxon>Neodiplogasteridae</taxon>
        <taxon>Pristionchus</taxon>
    </lineage>
</organism>